<dbReference type="FunFam" id="3.10.20.10:FF:000001">
    <property type="entry name" value="60S ribosomal protein L18a"/>
    <property type="match status" value="1"/>
</dbReference>
<dbReference type="GO" id="GO:0003735">
    <property type="term" value="F:structural constituent of ribosome"/>
    <property type="evidence" value="ECO:0007669"/>
    <property type="project" value="InterPro"/>
</dbReference>
<keyword evidence="8" id="KW-1185">Reference proteome</keyword>
<dbReference type="Pfam" id="PF13041">
    <property type="entry name" value="PPR_2"/>
    <property type="match status" value="3"/>
</dbReference>
<dbReference type="Pfam" id="PF20431">
    <property type="entry name" value="E_motif"/>
    <property type="match status" value="1"/>
</dbReference>
<dbReference type="NCBIfam" id="TIGR00756">
    <property type="entry name" value="PPR"/>
    <property type="match status" value="7"/>
</dbReference>
<dbReference type="InterPro" id="IPR028877">
    <property type="entry name" value="Ribosomal_eL20"/>
</dbReference>
<evidence type="ECO:0000313" key="7">
    <source>
        <dbReference type="EMBL" id="THU51145.1"/>
    </source>
</evidence>
<keyword evidence="4" id="KW-0687">Ribonucleoprotein</keyword>
<dbReference type="GO" id="GO:0003723">
    <property type="term" value="F:RNA binding"/>
    <property type="evidence" value="ECO:0007669"/>
    <property type="project" value="InterPro"/>
</dbReference>
<evidence type="ECO:0000259" key="6">
    <source>
        <dbReference type="Pfam" id="PF01775"/>
    </source>
</evidence>
<dbReference type="EMBL" id="PYDT01000009">
    <property type="protein sequence ID" value="THU51145.1"/>
    <property type="molecule type" value="Genomic_DNA"/>
</dbReference>
<dbReference type="Gene3D" id="3.10.20.10">
    <property type="match status" value="2"/>
</dbReference>
<feature type="repeat" description="PPR" evidence="5">
    <location>
        <begin position="311"/>
        <end position="345"/>
    </location>
</feature>
<dbReference type="FunFam" id="1.25.40.10:FF:000090">
    <property type="entry name" value="Pentatricopeptide repeat-containing protein, chloroplastic"/>
    <property type="match status" value="1"/>
</dbReference>
<dbReference type="GO" id="GO:0006412">
    <property type="term" value="P:translation"/>
    <property type="evidence" value="ECO:0007669"/>
    <property type="project" value="InterPro"/>
</dbReference>
<dbReference type="STRING" id="52838.A0A4S8IRB5"/>
<dbReference type="SUPFAM" id="SSF160374">
    <property type="entry name" value="RplX-like"/>
    <property type="match status" value="1"/>
</dbReference>
<feature type="repeat" description="PPR" evidence="5">
    <location>
        <begin position="412"/>
        <end position="442"/>
    </location>
</feature>
<organism evidence="7 8">
    <name type="scientific">Musa balbisiana</name>
    <name type="common">Banana</name>
    <dbReference type="NCBI Taxonomy" id="52838"/>
    <lineage>
        <taxon>Eukaryota</taxon>
        <taxon>Viridiplantae</taxon>
        <taxon>Streptophyta</taxon>
        <taxon>Embryophyta</taxon>
        <taxon>Tracheophyta</taxon>
        <taxon>Spermatophyta</taxon>
        <taxon>Magnoliopsida</taxon>
        <taxon>Liliopsida</taxon>
        <taxon>Zingiberales</taxon>
        <taxon>Musaceae</taxon>
        <taxon>Musa</taxon>
    </lineage>
</organism>
<dbReference type="InterPro" id="IPR011990">
    <property type="entry name" value="TPR-like_helical_dom_sf"/>
</dbReference>
<evidence type="ECO:0000256" key="2">
    <source>
        <dbReference type="ARBA" id="ARBA00022737"/>
    </source>
</evidence>
<feature type="repeat" description="PPR" evidence="5">
    <location>
        <begin position="443"/>
        <end position="477"/>
    </location>
</feature>
<feature type="repeat" description="PPR" evidence="5">
    <location>
        <begin position="687"/>
        <end position="721"/>
    </location>
</feature>
<dbReference type="Pfam" id="PF01775">
    <property type="entry name" value="Ribosomal_L18A"/>
    <property type="match status" value="1"/>
</dbReference>
<comment type="caution">
    <text evidence="7">The sequence shown here is derived from an EMBL/GenBank/DDBJ whole genome shotgun (WGS) entry which is preliminary data.</text>
</comment>
<dbReference type="GO" id="GO:1990904">
    <property type="term" value="C:ribonucleoprotein complex"/>
    <property type="evidence" value="ECO:0007669"/>
    <property type="project" value="UniProtKB-KW"/>
</dbReference>
<dbReference type="HAMAP" id="MF_00273">
    <property type="entry name" value="Ribosomal_eL20"/>
    <property type="match status" value="1"/>
</dbReference>
<dbReference type="GO" id="GO:0009451">
    <property type="term" value="P:RNA modification"/>
    <property type="evidence" value="ECO:0007669"/>
    <property type="project" value="InterPro"/>
</dbReference>
<keyword evidence="2" id="KW-0677">Repeat</keyword>
<comment type="similarity">
    <text evidence="1">Belongs to the eukaryotic ribosomal protein eL20 family.</text>
</comment>
<accession>A0A4S8IRB5</accession>
<evidence type="ECO:0000256" key="3">
    <source>
        <dbReference type="ARBA" id="ARBA00022980"/>
    </source>
</evidence>
<reference evidence="7 8" key="1">
    <citation type="journal article" date="2019" name="Nat. Plants">
        <title>Genome sequencing of Musa balbisiana reveals subgenome evolution and function divergence in polyploid bananas.</title>
        <authorList>
            <person name="Yao X."/>
        </authorList>
    </citation>
    <scope>NUCLEOTIDE SEQUENCE [LARGE SCALE GENOMIC DNA]</scope>
    <source>
        <strain evidence="8">cv. DH-PKW</strain>
        <tissue evidence="7">Leaves</tissue>
    </source>
</reference>
<dbReference type="PANTHER" id="PTHR47926">
    <property type="entry name" value="PENTATRICOPEPTIDE REPEAT-CONTAINING PROTEIN"/>
    <property type="match status" value="1"/>
</dbReference>
<feature type="domain" description="Large ribosomal subunit protein eL20" evidence="6">
    <location>
        <begin position="21"/>
        <end position="120"/>
    </location>
</feature>
<feature type="repeat" description="PPR" evidence="5">
    <location>
        <begin position="544"/>
        <end position="578"/>
    </location>
</feature>
<dbReference type="GO" id="GO:0005840">
    <property type="term" value="C:ribosome"/>
    <property type="evidence" value="ECO:0007669"/>
    <property type="project" value="UniProtKB-KW"/>
</dbReference>
<dbReference type="InterPro" id="IPR002885">
    <property type="entry name" value="PPR_rpt"/>
</dbReference>
<sequence>MRSLVFSIPTVSSSLTSALFHQYQVVGRALPSPTDEHPKIYRMKPWATNEVRAKSKFWYFLRKLKKIFEWKPTKIKNYGIWLRYQSRTGYHNMYKEYRDTTLNGAVEQMYNEMASRHRVRGDPHWRRLSSSLADAADLLDEMPHPNPPTARFIVAPLLRAGRTTKARHILDGVKDHQDPCCLNSSIAGDALNGLRGEEGLRLFKRCQTMNLDPDEFALSNLLSLSANLNALEEGRQIHAFVVKKNLPMDVAASNSLVNLYLKCDRVSDAEKVFDSMPVRDVYTWTGMVSGYALNGSLEKAMDFFNKMPIRNAVSWNSMINACQREEHDEMALELFRRMKMLGEPPNGLTFVAVLKACASLQHLEYAEGIHCSLVKLGWIRNVLVGCTLMDMYAKCGGLQDVQRAFDDTKEHNVVSWSILLGAYAQNGKILEAESIFTGMMERNVISWNVMIAGYVHNGMQQKAFILFVDMMNDGMKPNCFTLTSLISGCSNLQYARSGKKFHGYVVKEGLQSETSVTNSLITMYGEQGKIGDARLIFDMMFCCDVVSWTAMLSAYISDGDIDAAHGIFYRMPSKNLISWNTMMFGYLQICRNMEINTIGRMRHATPLMFFYNMEQSDVKPDHFSYNCALSVCASIGALEQARAIHCRTVRRGYESDLGVGNALITAYGKCGALSEAERSFRIMTHPDMISWNALLTGYSQNGHGDRVLGFYQQMQISEVTPNHVTFISLLSACSYLGEVSKGLEYFEGMEKDHGVSPTREHYACLVDLLGRAGYLKEAESLIRNMPIEPDAVIWGALLGASKMHGDPVIAKRAADQIILLEPDDSSALVSLAETFAASRMWKDVAEVRVLMKQKKLLKEPGCSLIEIRSQTRTFLSGDCCSHLKDCIHELLNSLYGNMIEEGCAVDSALLAFDLL</sequence>
<keyword evidence="3" id="KW-0689">Ribosomal protein</keyword>
<evidence type="ECO:0000256" key="1">
    <source>
        <dbReference type="ARBA" id="ARBA00009362"/>
    </source>
</evidence>
<protein>
    <recommendedName>
        <fullName evidence="6">Large ribosomal subunit protein eL20 domain-containing protein</fullName>
    </recommendedName>
</protein>
<dbReference type="Proteomes" id="UP000317650">
    <property type="component" value="Chromosome 6"/>
</dbReference>
<dbReference type="PROSITE" id="PS51375">
    <property type="entry name" value="PPR"/>
    <property type="match status" value="6"/>
</dbReference>
<evidence type="ECO:0000256" key="4">
    <source>
        <dbReference type="ARBA" id="ARBA00023274"/>
    </source>
</evidence>
<evidence type="ECO:0000256" key="5">
    <source>
        <dbReference type="PROSITE-ProRule" id="PRU00708"/>
    </source>
</evidence>
<name>A0A4S8IRB5_MUSBA</name>
<dbReference type="InterPro" id="IPR046848">
    <property type="entry name" value="E_motif"/>
</dbReference>
<dbReference type="InterPro" id="IPR046960">
    <property type="entry name" value="PPR_At4g14850-like_plant"/>
</dbReference>
<feature type="repeat" description="PPR" evidence="5">
    <location>
        <begin position="280"/>
        <end position="310"/>
    </location>
</feature>
<proteinExistence type="inferred from homology"/>
<dbReference type="AlphaFoldDB" id="A0A4S8IRB5"/>
<gene>
    <name evidence="7" type="ORF">C4D60_Mb06t27930</name>
</gene>
<dbReference type="Pfam" id="PF01535">
    <property type="entry name" value="PPR"/>
    <property type="match status" value="6"/>
</dbReference>
<dbReference type="PANTHER" id="PTHR47926:SF533">
    <property type="entry name" value="DYW DOMAIN-CONTAINING PROTEIN"/>
    <property type="match status" value="1"/>
</dbReference>
<dbReference type="InterPro" id="IPR023573">
    <property type="entry name" value="Ribosomal_eL20_dom"/>
</dbReference>
<dbReference type="Gene3D" id="1.25.40.10">
    <property type="entry name" value="Tetratricopeptide repeat domain"/>
    <property type="match status" value="5"/>
</dbReference>
<evidence type="ECO:0000313" key="8">
    <source>
        <dbReference type="Proteomes" id="UP000317650"/>
    </source>
</evidence>